<dbReference type="AlphaFoldDB" id="A0A0L0F9B3"/>
<dbReference type="RefSeq" id="XP_014147018.1">
    <property type="nucleotide sequence ID" value="XM_014291543.1"/>
</dbReference>
<dbReference type="GO" id="GO:0000209">
    <property type="term" value="P:protein polyubiquitination"/>
    <property type="evidence" value="ECO:0007669"/>
    <property type="project" value="InterPro"/>
</dbReference>
<evidence type="ECO:0000259" key="5">
    <source>
        <dbReference type="PROSITE" id="PS50103"/>
    </source>
</evidence>
<dbReference type="OrthoDB" id="250836at2759"/>
<dbReference type="SUPFAM" id="SSF90229">
    <property type="entry name" value="CCCH zinc finger"/>
    <property type="match status" value="1"/>
</dbReference>
<evidence type="ECO:0000313" key="7">
    <source>
        <dbReference type="Proteomes" id="UP000054560"/>
    </source>
</evidence>
<feature type="non-terminal residue" evidence="6">
    <location>
        <position position="1"/>
    </location>
</feature>
<dbReference type="InterPro" id="IPR036855">
    <property type="entry name" value="Znf_CCCH_sf"/>
</dbReference>
<keyword evidence="3 4" id="KW-0862">Zinc</keyword>
<evidence type="ECO:0000256" key="3">
    <source>
        <dbReference type="ARBA" id="ARBA00022833"/>
    </source>
</evidence>
<protein>
    <recommendedName>
        <fullName evidence="5">C3H1-type domain-containing protein</fullName>
    </recommendedName>
</protein>
<proteinExistence type="predicted"/>
<dbReference type="GeneID" id="25914830"/>
<dbReference type="PROSITE" id="PS50103">
    <property type="entry name" value="ZF_C3H1"/>
    <property type="match status" value="1"/>
</dbReference>
<organism evidence="6 7">
    <name type="scientific">Sphaeroforma arctica JP610</name>
    <dbReference type="NCBI Taxonomy" id="667725"/>
    <lineage>
        <taxon>Eukaryota</taxon>
        <taxon>Ichthyosporea</taxon>
        <taxon>Ichthyophonida</taxon>
        <taxon>Sphaeroforma</taxon>
    </lineage>
</organism>
<dbReference type="Proteomes" id="UP000054560">
    <property type="component" value="Unassembled WGS sequence"/>
</dbReference>
<evidence type="ECO:0000256" key="2">
    <source>
        <dbReference type="ARBA" id="ARBA00022771"/>
    </source>
</evidence>
<dbReference type="PANTHER" id="PTHR11224:SF10">
    <property type="entry name" value="IP09428P-RELATED"/>
    <property type="match status" value="1"/>
</dbReference>
<evidence type="ECO:0000256" key="1">
    <source>
        <dbReference type="ARBA" id="ARBA00022723"/>
    </source>
</evidence>
<accession>A0A0L0F9B3</accession>
<gene>
    <name evidence="6" type="ORF">SARC_14326</name>
</gene>
<keyword evidence="7" id="KW-1185">Reference proteome</keyword>
<dbReference type="PANTHER" id="PTHR11224">
    <property type="entry name" value="MAKORIN-RELATED"/>
    <property type="match status" value="1"/>
</dbReference>
<dbReference type="GO" id="GO:0061630">
    <property type="term" value="F:ubiquitin protein ligase activity"/>
    <property type="evidence" value="ECO:0007669"/>
    <property type="project" value="InterPro"/>
</dbReference>
<sequence length="82" mass="9822">RYVSERHHIIQTYQQSLKRTKCMYYAKGPNECPFGTSCFYRHENPDGSEAQVRLRHYDGQEGPQIHRDYRLWDYLAQAEAPE</sequence>
<name>A0A0L0F9B3_9EUKA</name>
<reference evidence="6 7" key="1">
    <citation type="submission" date="2011-02" db="EMBL/GenBank/DDBJ databases">
        <title>The Genome Sequence of Sphaeroforma arctica JP610.</title>
        <authorList>
            <consortium name="The Broad Institute Genome Sequencing Platform"/>
            <person name="Russ C."/>
            <person name="Cuomo C."/>
            <person name="Young S.K."/>
            <person name="Zeng Q."/>
            <person name="Gargeya S."/>
            <person name="Alvarado L."/>
            <person name="Berlin A."/>
            <person name="Chapman S.B."/>
            <person name="Chen Z."/>
            <person name="Freedman E."/>
            <person name="Gellesch M."/>
            <person name="Goldberg J."/>
            <person name="Griggs A."/>
            <person name="Gujja S."/>
            <person name="Heilman E."/>
            <person name="Heiman D."/>
            <person name="Howarth C."/>
            <person name="Mehta T."/>
            <person name="Neiman D."/>
            <person name="Pearson M."/>
            <person name="Roberts A."/>
            <person name="Saif S."/>
            <person name="Shea T."/>
            <person name="Shenoy N."/>
            <person name="Sisk P."/>
            <person name="Stolte C."/>
            <person name="Sykes S."/>
            <person name="White J."/>
            <person name="Yandava C."/>
            <person name="Burger G."/>
            <person name="Gray M.W."/>
            <person name="Holland P.W.H."/>
            <person name="King N."/>
            <person name="Lang F.B.F."/>
            <person name="Roger A.J."/>
            <person name="Ruiz-Trillo I."/>
            <person name="Haas B."/>
            <person name="Nusbaum C."/>
            <person name="Birren B."/>
        </authorList>
    </citation>
    <scope>NUCLEOTIDE SEQUENCE [LARGE SCALE GENOMIC DNA]</scope>
    <source>
        <strain evidence="6 7">JP610</strain>
    </source>
</reference>
<dbReference type="GO" id="GO:0008270">
    <property type="term" value="F:zinc ion binding"/>
    <property type="evidence" value="ECO:0007669"/>
    <property type="project" value="UniProtKB-KW"/>
</dbReference>
<dbReference type="EMBL" id="KQ246059">
    <property type="protein sequence ID" value="KNC73116.1"/>
    <property type="molecule type" value="Genomic_DNA"/>
</dbReference>
<dbReference type="InterPro" id="IPR000571">
    <property type="entry name" value="Znf_CCCH"/>
</dbReference>
<keyword evidence="2 4" id="KW-0863">Zinc-finger</keyword>
<feature type="domain" description="C3H1-type" evidence="5">
    <location>
        <begin position="16"/>
        <end position="45"/>
    </location>
</feature>
<evidence type="ECO:0000256" key="4">
    <source>
        <dbReference type="PROSITE-ProRule" id="PRU00723"/>
    </source>
</evidence>
<evidence type="ECO:0000313" key="6">
    <source>
        <dbReference type="EMBL" id="KNC73116.1"/>
    </source>
</evidence>
<dbReference type="InterPro" id="IPR045072">
    <property type="entry name" value="MKRN-like"/>
</dbReference>
<feature type="zinc finger region" description="C3H1-type" evidence="4">
    <location>
        <begin position="16"/>
        <end position="45"/>
    </location>
</feature>
<keyword evidence="1 4" id="KW-0479">Metal-binding</keyword>